<dbReference type="AlphaFoldDB" id="A0A4Y3WNP4"/>
<sequence length="316" mass="34052">MTEIALDAFGVVTRAEAIAAAGSYRVRVAQETGVLLSPWTGVLVDGTRCTQTGTLAAAALRAVGPGAVLAGPTAARLHGCTAAPATPVHVVVPYEHPRRSRPGLVVHNGPLPTVDRVDLDGLPVLTLDRVVADLLCRGRPQDALAVADQALARLDPITREGFRAAVAARLATRPDPRGTLRATRLLGLATGRAESPAESRLLFRVVDAGFPVPEVNASVCGIDGREIYRLDLAWTELRIAIEYHGYAAHVGRTAQDEARAEDLRRRGWILVEVWSDDADDPRVETELAAAFRRRGVSTEGRRPGVLQARRHREPRR</sequence>
<dbReference type="InterPro" id="IPR011335">
    <property type="entry name" value="Restrct_endonuc-II-like"/>
</dbReference>
<gene>
    <name evidence="2" type="ORF">PHY01_27760</name>
</gene>
<dbReference type="Proteomes" id="UP000320338">
    <property type="component" value="Unassembled WGS sequence"/>
</dbReference>
<accession>A0A4Y3WNP4</accession>
<feature type="region of interest" description="Disordered" evidence="1">
    <location>
        <begin position="294"/>
        <end position="316"/>
    </location>
</feature>
<organism evidence="2 3">
    <name type="scientific">Pseudonocardia hydrocarbonoxydans</name>
    <dbReference type="NCBI Taxonomy" id="76726"/>
    <lineage>
        <taxon>Bacteria</taxon>
        <taxon>Bacillati</taxon>
        <taxon>Actinomycetota</taxon>
        <taxon>Actinomycetes</taxon>
        <taxon>Pseudonocardiales</taxon>
        <taxon>Pseudonocardiaceae</taxon>
        <taxon>Pseudonocardia</taxon>
    </lineage>
</organism>
<dbReference type="SUPFAM" id="SSF52980">
    <property type="entry name" value="Restriction endonuclease-like"/>
    <property type="match status" value="1"/>
</dbReference>
<dbReference type="Gene3D" id="3.40.960.10">
    <property type="entry name" value="VSR Endonuclease"/>
    <property type="match status" value="1"/>
</dbReference>
<evidence type="ECO:0008006" key="4">
    <source>
        <dbReference type="Google" id="ProtNLM"/>
    </source>
</evidence>
<evidence type="ECO:0000313" key="2">
    <source>
        <dbReference type="EMBL" id="GEC20493.1"/>
    </source>
</evidence>
<comment type="caution">
    <text evidence="2">The sequence shown here is derived from an EMBL/GenBank/DDBJ whole genome shotgun (WGS) entry which is preliminary data.</text>
</comment>
<evidence type="ECO:0000313" key="3">
    <source>
        <dbReference type="Proteomes" id="UP000320338"/>
    </source>
</evidence>
<name>A0A4Y3WNP4_9PSEU</name>
<proteinExistence type="predicted"/>
<evidence type="ECO:0000256" key="1">
    <source>
        <dbReference type="SAM" id="MobiDB-lite"/>
    </source>
</evidence>
<dbReference type="RefSeq" id="WP_174824119.1">
    <property type="nucleotide sequence ID" value="NZ_BAAARZ010000074.1"/>
</dbReference>
<reference evidence="2 3" key="1">
    <citation type="submission" date="2019-06" db="EMBL/GenBank/DDBJ databases">
        <title>Whole genome shotgun sequence of Pseudonocardia hydrocarbonoxydans NBRC 14498.</title>
        <authorList>
            <person name="Hosoyama A."/>
            <person name="Uohara A."/>
            <person name="Ohji S."/>
            <person name="Ichikawa N."/>
        </authorList>
    </citation>
    <scope>NUCLEOTIDE SEQUENCE [LARGE SCALE GENOMIC DNA]</scope>
    <source>
        <strain evidence="2 3">NBRC 14498</strain>
    </source>
</reference>
<keyword evidence="3" id="KW-1185">Reference proteome</keyword>
<protein>
    <recommendedName>
        <fullName evidence="4">DUF559 domain-containing protein</fullName>
    </recommendedName>
</protein>
<dbReference type="EMBL" id="BJNG01000019">
    <property type="protein sequence ID" value="GEC20493.1"/>
    <property type="molecule type" value="Genomic_DNA"/>
</dbReference>